<dbReference type="GO" id="GO:0034341">
    <property type="term" value="P:response to type II interferon"/>
    <property type="evidence" value="ECO:0007669"/>
    <property type="project" value="InterPro"/>
</dbReference>
<dbReference type="PANTHER" id="PTHR14385">
    <property type="entry name" value="CXC CHEMOKINE LIGAND"/>
    <property type="match status" value="1"/>
</dbReference>
<comment type="similarity">
    <text evidence="2">Belongs to the intercrine alpha (chemokine CxC) family.</text>
</comment>
<evidence type="ECO:0000256" key="4">
    <source>
        <dbReference type="ARBA" id="ARBA00022500"/>
    </source>
</evidence>
<dbReference type="InterPro" id="IPR048585">
    <property type="entry name" value="CXCL16_dom"/>
</dbReference>
<comment type="subcellular location">
    <subcellularLocation>
        <location evidence="1">Membrane</location>
        <topology evidence="1">Single-pass type I membrane protein</topology>
    </subcellularLocation>
</comment>
<keyword evidence="10" id="KW-1015">Disulfide bond</keyword>
<dbReference type="EMBL" id="JAOTOJ010000008">
    <property type="protein sequence ID" value="KAK9398444.1"/>
    <property type="molecule type" value="Genomic_DNA"/>
</dbReference>
<keyword evidence="17" id="KW-1185">Reference proteome</keyword>
<dbReference type="GO" id="GO:0034612">
    <property type="term" value="P:response to tumor necrosis factor"/>
    <property type="evidence" value="ECO:0007669"/>
    <property type="project" value="InterPro"/>
</dbReference>
<keyword evidence="6 14" id="KW-0812">Transmembrane</keyword>
<dbReference type="GO" id="GO:0008009">
    <property type="term" value="F:chemokine activity"/>
    <property type="evidence" value="ECO:0007669"/>
    <property type="project" value="InterPro"/>
</dbReference>
<evidence type="ECO:0000256" key="8">
    <source>
        <dbReference type="ARBA" id="ARBA00022989"/>
    </source>
</evidence>
<keyword evidence="5" id="KW-0202">Cytokine</keyword>
<keyword evidence="9 14" id="KW-0472">Membrane</keyword>
<evidence type="ECO:0000256" key="10">
    <source>
        <dbReference type="ARBA" id="ARBA00023157"/>
    </source>
</evidence>
<evidence type="ECO:0000256" key="12">
    <source>
        <dbReference type="ARBA" id="ARBA00032815"/>
    </source>
</evidence>
<feature type="compositionally biased region" description="Polar residues" evidence="13">
    <location>
        <begin position="266"/>
        <end position="280"/>
    </location>
</feature>
<dbReference type="GO" id="GO:0005044">
    <property type="term" value="F:scavenger receptor activity"/>
    <property type="evidence" value="ECO:0007669"/>
    <property type="project" value="InterPro"/>
</dbReference>
<dbReference type="GO" id="GO:0010818">
    <property type="term" value="P:T cell chemotaxis"/>
    <property type="evidence" value="ECO:0007669"/>
    <property type="project" value="TreeGrafter"/>
</dbReference>
<evidence type="ECO:0000256" key="9">
    <source>
        <dbReference type="ARBA" id="ARBA00023136"/>
    </source>
</evidence>
<keyword evidence="8 14" id="KW-1133">Transmembrane helix</keyword>
<evidence type="ECO:0000256" key="14">
    <source>
        <dbReference type="SAM" id="Phobius"/>
    </source>
</evidence>
<evidence type="ECO:0000256" key="13">
    <source>
        <dbReference type="SAM" id="MobiDB-lite"/>
    </source>
</evidence>
<feature type="domain" description="C-X-C motif chemokine 16" evidence="15">
    <location>
        <begin position="158"/>
        <end position="233"/>
    </location>
</feature>
<dbReference type="PANTHER" id="PTHR14385:SF0">
    <property type="entry name" value="C-X-C MOTIF CHEMOKINE 16"/>
    <property type="match status" value="1"/>
</dbReference>
<feature type="compositionally biased region" description="Polar residues" evidence="13">
    <location>
        <begin position="231"/>
        <end position="246"/>
    </location>
</feature>
<dbReference type="Pfam" id="PF20902">
    <property type="entry name" value="CXCL16"/>
    <property type="match status" value="1"/>
</dbReference>
<evidence type="ECO:0000256" key="11">
    <source>
        <dbReference type="ARBA" id="ARBA00023180"/>
    </source>
</evidence>
<keyword evidence="4" id="KW-0145">Chemotaxis</keyword>
<feature type="compositionally biased region" description="Basic and acidic residues" evidence="13">
    <location>
        <begin position="434"/>
        <end position="452"/>
    </location>
</feature>
<feature type="transmembrane region" description="Helical" evidence="14">
    <location>
        <begin position="330"/>
        <end position="349"/>
    </location>
</feature>
<dbReference type="GO" id="GO:0030335">
    <property type="term" value="P:positive regulation of cell migration"/>
    <property type="evidence" value="ECO:0007669"/>
    <property type="project" value="InterPro"/>
</dbReference>
<evidence type="ECO:0000256" key="2">
    <source>
        <dbReference type="ARBA" id="ARBA00010665"/>
    </source>
</evidence>
<keyword evidence="11" id="KW-0325">Glycoprotein</keyword>
<evidence type="ECO:0000256" key="7">
    <source>
        <dbReference type="ARBA" id="ARBA00022729"/>
    </source>
</evidence>
<accession>A0AAW1B8I7</accession>
<feature type="region of interest" description="Disordered" evidence="13">
    <location>
        <begin position="412"/>
        <end position="457"/>
    </location>
</feature>
<dbReference type="GO" id="GO:0005041">
    <property type="term" value="F:low-density lipoprotein particle receptor activity"/>
    <property type="evidence" value="ECO:0007669"/>
    <property type="project" value="InterPro"/>
</dbReference>
<dbReference type="InterPro" id="IPR026296">
    <property type="entry name" value="CXCL16"/>
</dbReference>
<gene>
    <name evidence="16" type="ORF">NXF25_021805</name>
</gene>
<dbReference type="GO" id="GO:0016020">
    <property type="term" value="C:membrane"/>
    <property type="evidence" value="ECO:0007669"/>
    <property type="project" value="UniProtKB-SubCell"/>
</dbReference>
<sequence length="525" mass="56019">MPPRPQWEGWSQAPPPPLSAPPRPGPWSRPASASLPGSGRERRWARQGGGVGNAQEPWAAPARLRTCWYVKRPGTRRPTASPGACGSSGGVGKPRAAPPAGRLSLSVSGREGRGGMAAAAAGERRGGSGSRLTFAPRRSPLVLLLLLLLLLPARPALGNEGGTAGSCRCERYRDEPPLVKRFADRLMAWERCRGLIRFIFPQKQVCGLDDAPWVLRLISLQAEKRKGADRLSSTSPAPLQPLSSLRSTRELPRETPPSQELPRETPPSQQMPKETPPSQQLPALTTTMAALALESVRSVVLPRNGAAAEVSPTQLAQEDGVPGWPYQTTVLSALGIVLLLVIAGLLCWWRPPRRRRRAALSSEQQVCMLQRPGEGATCSLGAHAAAASGAARPLSGISQGILSTSCSGATLAGSQMETEGRESRPPPPPEDPAQDGREGWRTGEKKGGEQPVKEGGCFQRISRLPESFWERGSRGSFGVGEEDCLAFQGLKPAGACERRADFCAFRPNFRGAPASRGAVRGKQPP</sequence>
<evidence type="ECO:0000256" key="6">
    <source>
        <dbReference type="ARBA" id="ARBA00022692"/>
    </source>
</evidence>
<dbReference type="AlphaFoldDB" id="A0AAW1B8I7"/>
<feature type="compositionally biased region" description="Pro residues" evidence="13">
    <location>
        <begin position="13"/>
        <end position="27"/>
    </location>
</feature>
<evidence type="ECO:0000256" key="1">
    <source>
        <dbReference type="ARBA" id="ARBA00004479"/>
    </source>
</evidence>
<name>A0AAW1B8I7_CROAD</name>
<organism evidence="16 17">
    <name type="scientific">Crotalus adamanteus</name>
    <name type="common">Eastern diamondback rattlesnake</name>
    <dbReference type="NCBI Taxonomy" id="8729"/>
    <lineage>
        <taxon>Eukaryota</taxon>
        <taxon>Metazoa</taxon>
        <taxon>Chordata</taxon>
        <taxon>Craniata</taxon>
        <taxon>Vertebrata</taxon>
        <taxon>Euteleostomi</taxon>
        <taxon>Lepidosauria</taxon>
        <taxon>Squamata</taxon>
        <taxon>Bifurcata</taxon>
        <taxon>Unidentata</taxon>
        <taxon>Episquamata</taxon>
        <taxon>Toxicofera</taxon>
        <taxon>Serpentes</taxon>
        <taxon>Colubroidea</taxon>
        <taxon>Viperidae</taxon>
        <taxon>Crotalinae</taxon>
        <taxon>Crotalus</taxon>
    </lineage>
</organism>
<feature type="region of interest" description="Disordered" evidence="13">
    <location>
        <begin position="1"/>
        <end position="57"/>
    </location>
</feature>
<evidence type="ECO:0000313" key="17">
    <source>
        <dbReference type="Proteomes" id="UP001474421"/>
    </source>
</evidence>
<proteinExistence type="inferred from homology"/>
<feature type="region of interest" description="Disordered" evidence="13">
    <location>
        <begin position="226"/>
        <end position="280"/>
    </location>
</feature>
<dbReference type="GO" id="GO:0006898">
    <property type="term" value="P:receptor-mediated endocytosis"/>
    <property type="evidence" value="ECO:0007669"/>
    <property type="project" value="InterPro"/>
</dbReference>
<comment type="caution">
    <text evidence="16">The sequence shown here is derived from an EMBL/GenBank/DDBJ whole genome shotgun (WGS) entry which is preliminary data.</text>
</comment>
<evidence type="ECO:0000256" key="3">
    <source>
        <dbReference type="ARBA" id="ARBA00017995"/>
    </source>
</evidence>
<dbReference type="GO" id="GO:0005615">
    <property type="term" value="C:extracellular space"/>
    <property type="evidence" value="ECO:0007669"/>
    <property type="project" value="UniProtKB-KW"/>
</dbReference>
<dbReference type="GO" id="GO:0030307">
    <property type="term" value="P:positive regulation of cell growth"/>
    <property type="evidence" value="ECO:0007669"/>
    <property type="project" value="InterPro"/>
</dbReference>
<keyword evidence="7" id="KW-0732">Signal</keyword>
<evidence type="ECO:0000256" key="5">
    <source>
        <dbReference type="ARBA" id="ARBA00022514"/>
    </source>
</evidence>
<reference evidence="16 17" key="1">
    <citation type="journal article" date="2024" name="Proc. Natl. Acad. Sci. U.S.A.">
        <title>The genetic regulatory architecture and epigenomic basis for age-related changes in rattlesnake venom.</title>
        <authorList>
            <person name="Hogan M.P."/>
            <person name="Holding M.L."/>
            <person name="Nystrom G.S."/>
            <person name="Colston T.J."/>
            <person name="Bartlett D.A."/>
            <person name="Mason A.J."/>
            <person name="Ellsworth S.A."/>
            <person name="Rautsaw R.M."/>
            <person name="Lawrence K.C."/>
            <person name="Strickland J.L."/>
            <person name="He B."/>
            <person name="Fraser P."/>
            <person name="Margres M.J."/>
            <person name="Gilbert D.M."/>
            <person name="Gibbs H.L."/>
            <person name="Parkinson C.L."/>
            <person name="Rokyta D.R."/>
        </authorList>
    </citation>
    <scope>NUCLEOTIDE SEQUENCE [LARGE SCALE GENOMIC DNA]</scope>
    <source>
        <strain evidence="16">DRR0105</strain>
    </source>
</reference>
<dbReference type="Proteomes" id="UP001474421">
    <property type="component" value="Unassembled WGS sequence"/>
</dbReference>
<protein>
    <recommendedName>
        <fullName evidence="3">C-X-C motif chemokine 16</fullName>
    </recommendedName>
    <alternativeName>
        <fullName evidence="12">Transmembrane chemokine CXCL16</fullName>
    </alternativeName>
</protein>
<feature type="region of interest" description="Disordered" evidence="13">
    <location>
        <begin position="73"/>
        <end position="131"/>
    </location>
</feature>
<evidence type="ECO:0000259" key="15">
    <source>
        <dbReference type="Pfam" id="PF20902"/>
    </source>
</evidence>
<evidence type="ECO:0000313" key="16">
    <source>
        <dbReference type="EMBL" id="KAK9398444.1"/>
    </source>
</evidence>